<feature type="transmembrane region" description="Helical" evidence="7">
    <location>
        <begin position="431"/>
        <end position="450"/>
    </location>
</feature>
<feature type="transmembrane region" description="Helical" evidence="7">
    <location>
        <begin position="269"/>
        <end position="290"/>
    </location>
</feature>
<feature type="transmembrane region" description="Helical" evidence="7">
    <location>
        <begin position="310"/>
        <end position="335"/>
    </location>
</feature>
<feature type="transmembrane region" description="Helical" evidence="7">
    <location>
        <begin position="356"/>
        <end position="381"/>
    </location>
</feature>
<dbReference type="GO" id="GO:0044874">
    <property type="term" value="P:lipoprotein localization to outer membrane"/>
    <property type="evidence" value="ECO:0007669"/>
    <property type="project" value="TreeGrafter"/>
</dbReference>
<gene>
    <name evidence="9" type="ORF">V3330_00130</name>
</gene>
<dbReference type="AlphaFoldDB" id="A0AAW9R655"/>
<dbReference type="GO" id="GO:0098797">
    <property type="term" value="C:plasma membrane protein complex"/>
    <property type="evidence" value="ECO:0007669"/>
    <property type="project" value="TreeGrafter"/>
</dbReference>
<evidence type="ECO:0000256" key="7">
    <source>
        <dbReference type="SAM" id="Phobius"/>
    </source>
</evidence>
<dbReference type="PANTHER" id="PTHR30489">
    <property type="entry name" value="LIPOPROTEIN-RELEASING SYSTEM TRANSMEMBRANE PROTEIN LOLE"/>
    <property type="match status" value="1"/>
</dbReference>
<keyword evidence="6 7" id="KW-0472">Membrane</keyword>
<dbReference type="InterPro" id="IPR003838">
    <property type="entry name" value="ABC3_permease_C"/>
</dbReference>
<feature type="transmembrane region" description="Helical" evidence="7">
    <location>
        <begin position="746"/>
        <end position="771"/>
    </location>
</feature>
<evidence type="ECO:0000313" key="9">
    <source>
        <dbReference type="EMBL" id="MEJ8566012.1"/>
    </source>
</evidence>
<protein>
    <submittedName>
        <fullName evidence="9">ABC transporter permease</fullName>
    </submittedName>
</protein>
<dbReference type="EMBL" id="JAZHOG010000001">
    <property type="protein sequence ID" value="MEJ8566012.1"/>
    <property type="molecule type" value="Genomic_DNA"/>
</dbReference>
<comment type="subcellular location">
    <subcellularLocation>
        <location evidence="1">Cell membrane</location>
        <topology evidence="1">Multi-pass membrane protein</topology>
    </subcellularLocation>
</comment>
<name>A0AAW9R655_9GAMM</name>
<evidence type="ECO:0000256" key="3">
    <source>
        <dbReference type="ARBA" id="ARBA00022475"/>
    </source>
</evidence>
<feature type="domain" description="ABC3 transporter permease C-terminal" evidence="8">
    <location>
        <begin position="661"/>
        <end position="771"/>
    </location>
</feature>
<comment type="similarity">
    <text evidence="2">Belongs to the ABC-4 integral membrane protein family. LolC/E subfamily.</text>
</comment>
<dbReference type="Proteomes" id="UP001359886">
    <property type="component" value="Unassembled WGS sequence"/>
</dbReference>
<comment type="caution">
    <text evidence="9">The sequence shown here is derived from an EMBL/GenBank/DDBJ whole genome shotgun (WGS) entry which is preliminary data.</text>
</comment>
<dbReference type="RefSeq" id="WP_354693336.1">
    <property type="nucleotide sequence ID" value="NZ_JAZHOG010000001.1"/>
</dbReference>
<feature type="transmembrane region" description="Helical" evidence="7">
    <location>
        <begin position="710"/>
        <end position="734"/>
    </location>
</feature>
<feature type="transmembrane region" description="Helical" evidence="7">
    <location>
        <begin position="20"/>
        <end position="40"/>
    </location>
</feature>
<proteinExistence type="inferred from homology"/>
<evidence type="ECO:0000313" key="10">
    <source>
        <dbReference type="Proteomes" id="UP001359886"/>
    </source>
</evidence>
<dbReference type="PANTHER" id="PTHR30489:SF0">
    <property type="entry name" value="LIPOPROTEIN-RELEASING SYSTEM TRANSMEMBRANE PROTEIN LOLE"/>
    <property type="match status" value="1"/>
</dbReference>
<reference evidence="9 10" key="1">
    <citation type="submission" date="2024-02" db="EMBL/GenBank/DDBJ databases">
        <title>A novel Wenzhouxiangellaceae bacterium, isolated from coastal sediments.</title>
        <authorList>
            <person name="Du Z.-J."/>
            <person name="Ye Y.-Q."/>
            <person name="Zhang X.-Y."/>
        </authorList>
    </citation>
    <scope>NUCLEOTIDE SEQUENCE [LARGE SCALE GENOMIC DNA]</scope>
    <source>
        <strain evidence="9 10">CH-27</strain>
    </source>
</reference>
<keyword evidence="10" id="KW-1185">Reference proteome</keyword>
<keyword evidence="5 7" id="KW-1133">Transmembrane helix</keyword>
<evidence type="ECO:0000256" key="1">
    <source>
        <dbReference type="ARBA" id="ARBA00004651"/>
    </source>
</evidence>
<evidence type="ECO:0000256" key="4">
    <source>
        <dbReference type="ARBA" id="ARBA00022692"/>
    </source>
</evidence>
<evidence type="ECO:0000256" key="5">
    <source>
        <dbReference type="ARBA" id="ARBA00022989"/>
    </source>
</evidence>
<evidence type="ECO:0000256" key="6">
    <source>
        <dbReference type="ARBA" id="ARBA00023136"/>
    </source>
</evidence>
<keyword evidence="4 7" id="KW-0812">Transmembrane</keyword>
<feature type="domain" description="ABC3 transporter permease C-terminal" evidence="8">
    <location>
        <begin position="269"/>
        <end position="389"/>
    </location>
</feature>
<sequence>MKALNLKLWRELWAMRLQAAAIALVVAGGVAMFIMSLSSFDSLYQTRERYYRDHGFADVFAGLKRAPVAVADRIRDLPGVDRVDHRVVAYVSVDIEGFDEPVSAHLVSLPVDSTGDLNRLYLRRGRLLAPGADDEVLLSQEFAAAHGLDPGDTLNATINGRREKLTVVGHALSPEYIYQIAPGAVFPDYRRYGVMWMARKPLATAYDLDGAFNHLAIQLMRGARPEALIERLDEMLGRYGGSGAIARADQLSHRFLTEDLKQQRTIATVFPLIFFSVAAFLLNVVVSRMIGLEREQIAALRAFGYGRLAIGWHYSVLVQVIVLTGSALGIAAGVWMGKGISRIFQSFYSFPYLHYVLEPGVVVAAVLIASAAGLAGTLYAVQGAARLPPAQAMRPAPPARYRPTLVERLGLGRLLSQPARIVLRQIERRPLRSALGLLGIAMACGVMMIGDFQESAIDRMIAVQYGLSQREDLLVTYVDPAPARSLHSLAALPGVLHAEGFRQVPVKLSHGHRSYRTAVQGIAPASTLLRLIDTDLQPIELPGEGVVMTDWLAGLLRISPGDLLRIEVLELDRPVIEVPLVGLSRQYMGVNAYMRQDALNRVLGEGRVVSGALLRIDADHANAINATLKDVPRIAGVVERQAAIRAFYDTLAESVLFFTMIATLLGASIAFGVVYNSLRIALSERSRELASLRVLGFTRGEVGQILLGELGVLTLLGIPLGFAVGFGLCAFLAFRFNTDLYRIPLVLGPGVYAFAALVVLVSFIVSGLMIWHSLGRLDMVAVLKSKE</sequence>
<dbReference type="InterPro" id="IPR051447">
    <property type="entry name" value="Lipoprotein-release_system"/>
</dbReference>
<dbReference type="Pfam" id="PF02687">
    <property type="entry name" value="FtsX"/>
    <property type="match status" value="2"/>
</dbReference>
<evidence type="ECO:0000259" key="8">
    <source>
        <dbReference type="Pfam" id="PF02687"/>
    </source>
</evidence>
<accession>A0AAW9R655</accession>
<organism evidence="9 10">
    <name type="scientific">Elongatibacter sediminis</name>
    <dbReference type="NCBI Taxonomy" id="3119006"/>
    <lineage>
        <taxon>Bacteria</taxon>
        <taxon>Pseudomonadati</taxon>
        <taxon>Pseudomonadota</taxon>
        <taxon>Gammaproteobacteria</taxon>
        <taxon>Chromatiales</taxon>
        <taxon>Wenzhouxiangellaceae</taxon>
        <taxon>Elongatibacter</taxon>
    </lineage>
</organism>
<evidence type="ECO:0000256" key="2">
    <source>
        <dbReference type="ARBA" id="ARBA00005236"/>
    </source>
</evidence>
<keyword evidence="3" id="KW-1003">Cell membrane</keyword>
<feature type="transmembrane region" description="Helical" evidence="7">
    <location>
        <begin position="655"/>
        <end position="675"/>
    </location>
</feature>